<dbReference type="AlphaFoldDB" id="A0YF24"/>
<dbReference type="Pfam" id="PF05036">
    <property type="entry name" value="SPOR"/>
    <property type="match status" value="1"/>
</dbReference>
<dbReference type="InterPro" id="IPR012997">
    <property type="entry name" value="RplA"/>
</dbReference>
<evidence type="ECO:0000256" key="5">
    <source>
        <dbReference type="RuleBase" id="RU003495"/>
    </source>
</evidence>
<dbReference type="InterPro" id="IPR036680">
    <property type="entry name" value="SPOR-like_sf"/>
</dbReference>
<dbReference type="GO" id="GO:0071555">
    <property type="term" value="P:cell wall organization"/>
    <property type="evidence" value="ECO:0007669"/>
    <property type="project" value="UniProtKB-KW"/>
</dbReference>
<dbReference type="STRING" id="247633.GP2143_00732"/>
<dbReference type="Pfam" id="PF03330">
    <property type="entry name" value="DPBB_1"/>
    <property type="match status" value="1"/>
</dbReference>
<evidence type="ECO:0000313" key="8">
    <source>
        <dbReference type="Proteomes" id="UP000004931"/>
    </source>
</evidence>
<dbReference type="GO" id="GO:0000270">
    <property type="term" value="P:peptidoglycan metabolic process"/>
    <property type="evidence" value="ECO:0007669"/>
    <property type="project" value="UniProtKB-UniRule"/>
</dbReference>
<name>A0YF24_9GAMM</name>
<dbReference type="FunFam" id="2.40.40.10:FF:000003">
    <property type="entry name" value="Endolytic peptidoglycan transglycosylase RlpA"/>
    <property type="match status" value="1"/>
</dbReference>
<sequence length="262" mass="28615">MAMRVWWAILTLTLVGCQSVGRISEQKDGAPQHQVSADTIVDAIPRKDAVTRAGNKNPYTVLGKTYHLLPTSAGYNQRGVASWYGTKFQGRPTANGEPYNLYGMTAAHRTLPIPAYVRVTNLDNNRTAIVRVNDRGPFHDDRIIDLSYAAAVKLGYAEKGTARVLVETIEPDTAPVSRIAAVAVVPQGSYFLQIAAFKDLALANKLRDELLSQTQQMVSIKPSPSGGFYRVQLGPISTLALAEKVSEKLVLLNFSPPQLIRP</sequence>
<dbReference type="SUPFAM" id="SSF50685">
    <property type="entry name" value="Barwin-like endoglucanases"/>
    <property type="match status" value="1"/>
</dbReference>
<comment type="caution">
    <text evidence="7">The sequence shown here is derived from an EMBL/GenBank/DDBJ whole genome shotgun (WGS) entry which is preliminary data.</text>
</comment>
<comment type="function">
    <text evidence="4">Lytic transglycosylase with a strong preference for naked glycan strands that lack stem peptides.</text>
</comment>
<evidence type="ECO:0000313" key="7">
    <source>
        <dbReference type="EMBL" id="EAW30619.1"/>
    </source>
</evidence>
<dbReference type="NCBIfam" id="TIGR00413">
    <property type="entry name" value="rlpA"/>
    <property type="match status" value="1"/>
</dbReference>
<evidence type="ECO:0000256" key="3">
    <source>
        <dbReference type="ARBA" id="ARBA00023316"/>
    </source>
</evidence>
<accession>A0YF24</accession>
<dbReference type="InterPro" id="IPR036908">
    <property type="entry name" value="RlpA-like_sf"/>
</dbReference>
<keyword evidence="2 4" id="KW-0456">Lyase</keyword>
<dbReference type="CDD" id="cd22268">
    <property type="entry name" value="DPBB_RlpA-like"/>
    <property type="match status" value="1"/>
</dbReference>
<dbReference type="Gene3D" id="2.40.40.10">
    <property type="entry name" value="RlpA-like domain"/>
    <property type="match status" value="1"/>
</dbReference>
<evidence type="ECO:0000256" key="1">
    <source>
        <dbReference type="ARBA" id="ARBA00022729"/>
    </source>
</evidence>
<dbReference type="GO" id="GO:0005886">
    <property type="term" value="C:plasma membrane"/>
    <property type="evidence" value="ECO:0007669"/>
    <property type="project" value="UniProtKB-SubCell"/>
</dbReference>
<dbReference type="InterPro" id="IPR009009">
    <property type="entry name" value="RlpA-like_DPBB"/>
</dbReference>
<dbReference type="GO" id="GO:0009279">
    <property type="term" value="C:cell outer membrane"/>
    <property type="evidence" value="ECO:0007669"/>
    <property type="project" value="TreeGrafter"/>
</dbReference>
<reference evidence="7 8" key="1">
    <citation type="journal article" date="2010" name="J. Bacteriol.">
        <title>Genome sequence of the oligotrophic marine Gammaproteobacterium HTCC2143, isolated from the Oregon Coast.</title>
        <authorList>
            <person name="Oh H.M."/>
            <person name="Kang I."/>
            <person name="Ferriera S."/>
            <person name="Giovannoni S.J."/>
            <person name="Cho J.C."/>
        </authorList>
    </citation>
    <scope>NUCLEOTIDE SEQUENCE [LARGE SCALE GENOMIC DNA]</scope>
    <source>
        <strain evidence="7 8">HTCC2143</strain>
    </source>
</reference>
<dbReference type="PROSITE" id="PS51257">
    <property type="entry name" value="PROKAR_LIPOPROTEIN"/>
    <property type="match status" value="1"/>
</dbReference>
<gene>
    <name evidence="4" type="primary">rlpA</name>
    <name evidence="7" type="ORF">GP2143_00732</name>
</gene>
<keyword evidence="4" id="KW-0472">Membrane</keyword>
<evidence type="ECO:0000259" key="6">
    <source>
        <dbReference type="PROSITE" id="PS51724"/>
    </source>
</evidence>
<dbReference type="GO" id="GO:0042834">
    <property type="term" value="F:peptidoglycan binding"/>
    <property type="evidence" value="ECO:0007669"/>
    <property type="project" value="InterPro"/>
</dbReference>
<evidence type="ECO:0000256" key="2">
    <source>
        <dbReference type="ARBA" id="ARBA00023239"/>
    </source>
</evidence>
<organism evidence="7 8">
    <name type="scientific">marine gamma proteobacterium HTCC2143</name>
    <dbReference type="NCBI Taxonomy" id="247633"/>
    <lineage>
        <taxon>Bacteria</taxon>
        <taxon>Pseudomonadati</taxon>
        <taxon>Pseudomonadota</taxon>
        <taxon>Gammaproteobacteria</taxon>
        <taxon>Cellvibrionales</taxon>
        <taxon>Spongiibacteraceae</taxon>
        <taxon>BD1-7 clade</taxon>
    </lineage>
</organism>
<comment type="subcellular location">
    <subcellularLocation>
        <location evidence="4">Cell membrane</location>
        <topology evidence="4">Lipid-anchor</topology>
    </subcellularLocation>
</comment>
<keyword evidence="4" id="KW-0564">Palmitate</keyword>
<keyword evidence="4 7" id="KW-0449">Lipoprotein</keyword>
<dbReference type="Proteomes" id="UP000004931">
    <property type="component" value="Unassembled WGS sequence"/>
</dbReference>
<dbReference type="EMBL" id="AAVT01000007">
    <property type="protein sequence ID" value="EAW30619.1"/>
    <property type="molecule type" value="Genomic_DNA"/>
</dbReference>
<dbReference type="PANTHER" id="PTHR34183">
    <property type="entry name" value="ENDOLYTIC PEPTIDOGLYCAN TRANSGLYCOSYLASE RLPA"/>
    <property type="match status" value="1"/>
</dbReference>
<dbReference type="OrthoDB" id="9779128at2"/>
<protein>
    <recommendedName>
        <fullName evidence="4">Endolytic peptidoglycan transglycosylase RlpA</fullName>
        <ecNumber evidence="4">4.2.2.-</ecNumber>
    </recommendedName>
</protein>
<keyword evidence="4" id="KW-1003">Cell membrane</keyword>
<dbReference type="Gene3D" id="3.30.70.1070">
    <property type="entry name" value="Sporulation related repeat"/>
    <property type="match status" value="1"/>
</dbReference>
<dbReference type="SUPFAM" id="SSF110997">
    <property type="entry name" value="Sporulation related repeat"/>
    <property type="match status" value="1"/>
</dbReference>
<evidence type="ECO:0000256" key="4">
    <source>
        <dbReference type="HAMAP-Rule" id="MF_02071"/>
    </source>
</evidence>
<keyword evidence="8" id="KW-1185">Reference proteome</keyword>
<dbReference type="InterPro" id="IPR007730">
    <property type="entry name" value="SPOR-like_dom"/>
</dbReference>
<dbReference type="PROSITE" id="PS51724">
    <property type="entry name" value="SPOR"/>
    <property type="match status" value="1"/>
</dbReference>
<dbReference type="EC" id="4.2.2.-" evidence="4"/>
<feature type="domain" description="SPOR" evidence="6">
    <location>
        <begin position="184"/>
        <end position="262"/>
    </location>
</feature>
<comment type="similarity">
    <text evidence="4 5">Belongs to the RlpA family.</text>
</comment>
<dbReference type="PANTHER" id="PTHR34183:SF1">
    <property type="entry name" value="ENDOLYTIC PEPTIDOGLYCAN TRANSGLYCOSYLASE RLPA"/>
    <property type="match status" value="1"/>
</dbReference>
<keyword evidence="3 4" id="KW-0961">Cell wall biogenesis/degradation</keyword>
<dbReference type="InterPro" id="IPR034718">
    <property type="entry name" value="RlpA"/>
</dbReference>
<dbReference type="HAMAP" id="MF_02071">
    <property type="entry name" value="RlpA"/>
    <property type="match status" value="1"/>
</dbReference>
<keyword evidence="1" id="KW-0732">Signal</keyword>
<dbReference type="GO" id="GO:0008932">
    <property type="term" value="F:lytic endotransglycosylase activity"/>
    <property type="evidence" value="ECO:0007669"/>
    <property type="project" value="UniProtKB-UniRule"/>
</dbReference>
<proteinExistence type="inferred from homology"/>
<dbReference type="eggNOG" id="COG0797">
    <property type="taxonomic scope" value="Bacteria"/>
</dbReference>